<dbReference type="OrthoDB" id="6458839at2"/>
<keyword evidence="4" id="KW-1185">Reference proteome</keyword>
<reference evidence="1" key="1">
    <citation type="journal article" date="2014" name="Int. J. Syst. Evol. Microbiol.">
        <title>Complete genome of a new Firmicutes species belonging to the dominant human colonic microbiota ('Ruminococcus bicirculans') reveals two chromosomes and a selective capacity to utilize plant glucans.</title>
        <authorList>
            <consortium name="NISC Comparative Sequencing Program"/>
            <person name="Wegmann U."/>
            <person name="Louis P."/>
            <person name="Goesmann A."/>
            <person name="Henrissat B."/>
            <person name="Duncan S.H."/>
            <person name="Flint H.J."/>
        </authorList>
    </citation>
    <scope>NUCLEOTIDE SEQUENCE</scope>
    <source>
        <strain evidence="1">KCTC 62575</strain>
    </source>
</reference>
<accession>A0A371YQX2</accession>
<name>A0A371YQX2_9GAMM</name>
<proteinExistence type="predicted"/>
<evidence type="ECO:0000313" key="4">
    <source>
        <dbReference type="Proteomes" id="UP001595455"/>
    </source>
</evidence>
<gene>
    <name evidence="1" type="ORF">ACFODO_06370</name>
    <name evidence="2" type="ORF">C9E89_009780</name>
</gene>
<evidence type="ECO:0000313" key="1">
    <source>
        <dbReference type="EMBL" id="MFC2994897.1"/>
    </source>
</evidence>
<reference evidence="2 3" key="2">
    <citation type="submission" date="2018-08" db="EMBL/GenBank/DDBJ databases">
        <title>The draft genome of Acinetobacter sichuanensis strain WCHAc060041.</title>
        <authorList>
            <person name="Qin J."/>
            <person name="Feng Y."/>
            <person name="Zong Z."/>
        </authorList>
    </citation>
    <scope>NUCLEOTIDE SEQUENCE [LARGE SCALE GENOMIC DNA]</scope>
    <source>
        <strain evidence="2 3">WCHAc060041</strain>
    </source>
</reference>
<dbReference type="EMBL" id="JBHRSF010000010">
    <property type="protein sequence ID" value="MFC2994897.1"/>
    <property type="molecule type" value="Genomic_DNA"/>
</dbReference>
<dbReference type="Proteomes" id="UP001595455">
    <property type="component" value="Unassembled WGS sequence"/>
</dbReference>
<protein>
    <submittedName>
        <fullName evidence="2">Uncharacterized protein</fullName>
    </submittedName>
</protein>
<dbReference type="RefSeq" id="WP_107008132.1">
    <property type="nucleotide sequence ID" value="NZ_JBHRSF010000010.1"/>
</dbReference>
<evidence type="ECO:0000313" key="3">
    <source>
        <dbReference type="Proteomes" id="UP000240957"/>
    </source>
</evidence>
<organism evidence="2 3">
    <name type="scientific">Acinetobacter sichuanensis</name>
    <dbReference type="NCBI Taxonomy" id="2136183"/>
    <lineage>
        <taxon>Bacteria</taxon>
        <taxon>Pseudomonadati</taxon>
        <taxon>Pseudomonadota</taxon>
        <taxon>Gammaproteobacteria</taxon>
        <taxon>Moraxellales</taxon>
        <taxon>Moraxellaceae</taxon>
        <taxon>Acinetobacter</taxon>
    </lineage>
</organism>
<sequence>MYLLLRTISDYVFSDIILGVFSTLKNAEQAKAYYIQHRKNNDPWYDQPYRETILENDVNIIELKDSFQNGQIIFEVSEYSEGFGQDCRDLHSFHRSRVEAEKCIEDLGKKEELKNMEEDFSFPYFAAIDYLVVGELHSDISTDQPVDFMTDRDETLLEKTGKRKFAEIIDIAFPHNQES</sequence>
<dbReference type="AlphaFoldDB" id="A0A371YQX2"/>
<evidence type="ECO:0000313" key="2">
    <source>
        <dbReference type="EMBL" id="RFC83744.1"/>
    </source>
</evidence>
<reference evidence="4" key="3">
    <citation type="journal article" date="2019" name="Int. J. Syst. Evol. Microbiol.">
        <title>The Global Catalogue of Microorganisms (GCM) 10K type strain sequencing project: providing services to taxonomists for standard genome sequencing and annotation.</title>
        <authorList>
            <consortium name="The Broad Institute Genomics Platform"/>
            <consortium name="The Broad Institute Genome Sequencing Center for Infectious Disease"/>
            <person name="Wu L."/>
            <person name="Ma J."/>
        </authorList>
    </citation>
    <scope>NUCLEOTIDE SEQUENCE [LARGE SCALE GENOMIC DNA]</scope>
    <source>
        <strain evidence="4">KCTC 62575</strain>
    </source>
</reference>
<reference evidence="1" key="4">
    <citation type="submission" date="2024-09" db="EMBL/GenBank/DDBJ databases">
        <authorList>
            <person name="Sun Q."/>
            <person name="Mori K."/>
        </authorList>
    </citation>
    <scope>NUCLEOTIDE SEQUENCE</scope>
    <source>
        <strain evidence="1">KCTC 62575</strain>
    </source>
</reference>
<dbReference type="Proteomes" id="UP000240957">
    <property type="component" value="Unassembled WGS sequence"/>
</dbReference>
<comment type="caution">
    <text evidence="2">The sequence shown here is derived from an EMBL/GenBank/DDBJ whole genome shotgun (WGS) entry which is preliminary data.</text>
</comment>
<dbReference type="EMBL" id="PYIX02000013">
    <property type="protein sequence ID" value="RFC83744.1"/>
    <property type="molecule type" value="Genomic_DNA"/>
</dbReference>